<feature type="domain" description="Vps52 C-terminal" evidence="7">
    <location>
        <begin position="349"/>
        <end position="529"/>
    </location>
</feature>
<keyword evidence="9" id="KW-1185">Reference proteome</keyword>
<keyword evidence="4" id="KW-0653">Protein transport</keyword>
<dbReference type="EMBL" id="KN880432">
    <property type="protein sequence ID" value="KIY74115.1"/>
    <property type="molecule type" value="Genomic_DNA"/>
</dbReference>
<dbReference type="AlphaFoldDB" id="A0A0D7BV34"/>
<dbReference type="GO" id="GO:0005829">
    <property type="term" value="C:cytosol"/>
    <property type="evidence" value="ECO:0007669"/>
    <property type="project" value="GOC"/>
</dbReference>
<dbReference type="GO" id="GO:0032456">
    <property type="term" value="P:endocytic recycling"/>
    <property type="evidence" value="ECO:0007669"/>
    <property type="project" value="TreeGrafter"/>
</dbReference>
<dbReference type="InterPro" id="IPR048319">
    <property type="entry name" value="Vps52_CC"/>
</dbReference>
<dbReference type="GO" id="GO:0015031">
    <property type="term" value="P:protein transport"/>
    <property type="evidence" value="ECO:0007669"/>
    <property type="project" value="UniProtKB-KW"/>
</dbReference>
<evidence type="ECO:0000256" key="4">
    <source>
        <dbReference type="ARBA" id="ARBA00022927"/>
    </source>
</evidence>
<keyword evidence="3" id="KW-0813">Transport</keyword>
<dbReference type="PANTHER" id="PTHR14190">
    <property type="entry name" value="SUPPRESSOR OF ACTIN MUTATIONS 2/VACUOLAR PROTEIN SORTING 52"/>
    <property type="match status" value="1"/>
</dbReference>
<dbReference type="GO" id="GO:0006896">
    <property type="term" value="P:Golgi to vacuole transport"/>
    <property type="evidence" value="ECO:0007669"/>
    <property type="project" value="TreeGrafter"/>
</dbReference>
<sequence>MSDSPIALVTQNTPGVGTSYSSRAKEFVELHDQVQTSVNLLDTLSSFLSTFQHDLSAVSGQISDLQSKSTEIDQRLKSRRKVEKPLADLISDITISTETTRLILDSPVNEHWIEKIGEFERQLDLGKARSRVKAARDVGEVAEGLRIVATTKIRQFFLSLFQPVAKSITVNMLVLQSGILRKYRPLFTFLQRQSPNVATELQKTYIGIARTYYEVGFRRYLRALTWIKSRTIEKFEPMATASGTVIDNARLAYGLVEGPTVTLAFLADNKTYTESPESLFRSALLVFMDNASAEYAFLASFFALESALPLPSSESLLSPQSIASPLGSDYTPPLASISAALFDAKEQQNAADTLWKQVWDPVLTYLQNFAKSIFEPTPPPLVSLLTMIRLTEDVASELESRRCPPAVSFIFGLRMNLWPVFQTCMSQNIDSVAKLAAGGGGYFSRAAPLTDVRVSVVTRQFVSLFNAFVALTQQGEETMIFQNLLRLRQEVVKLIQRYAEQLADPSQQLTTLAKTYDSVLQGLTNDNQYAAHPKCQQEMAFWSKLEEEARRKMIVQRSR</sequence>
<proteinExistence type="inferred from homology"/>
<dbReference type="Proteomes" id="UP000054007">
    <property type="component" value="Unassembled WGS sequence"/>
</dbReference>
<protein>
    <submittedName>
        <fullName evidence="8">Vacuolar sorting protein</fullName>
    </submittedName>
</protein>
<dbReference type="Pfam" id="PF04129">
    <property type="entry name" value="Vps52_CC"/>
    <property type="match status" value="1"/>
</dbReference>
<gene>
    <name evidence="8" type="ORF">CYLTODRAFT_385566</name>
</gene>
<keyword evidence="5" id="KW-0333">Golgi apparatus</keyword>
<evidence type="ECO:0000256" key="2">
    <source>
        <dbReference type="ARBA" id="ARBA00008180"/>
    </source>
</evidence>
<dbReference type="InterPro" id="IPR048361">
    <property type="entry name" value="Vps52_C"/>
</dbReference>
<dbReference type="InterPro" id="IPR007258">
    <property type="entry name" value="Vps52"/>
</dbReference>
<evidence type="ECO:0000313" key="8">
    <source>
        <dbReference type="EMBL" id="KIY74115.1"/>
    </source>
</evidence>
<accession>A0A0D7BV34</accession>
<reference evidence="8 9" key="1">
    <citation type="journal article" date="2015" name="Fungal Genet. Biol.">
        <title>Evolution of novel wood decay mechanisms in Agaricales revealed by the genome sequences of Fistulina hepatica and Cylindrobasidium torrendii.</title>
        <authorList>
            <person name="Floudas D."/>
            <person name="Held B.W."/>
            <person name="Riley R."/>
            <person name="Nagy L.G."/>
            <person name="Koehler G."/>
            <person name="Ransdell A.S."/>
            <person name="Younus H."/>
            <person name="Chow J."/>
            <person name="Chiniquy J."/>
            <person name="Lipzen A."/>
            <person name="Tritt A."/>
            <person name="Sun H."/>
            <person name="Haridas S."/>
            <person name="LaButti K."/>
            <person name="Ohm R.A."/>
            <person name="Kues U."/>
            <person name="Blanchette R.A."/>
            <person name="Grigoriev I.V."/>
            <person name="Minto R.E."/>
            <person name="Hibbett D.S."/>
        </authorList>
    </citation>
    <scope>NUCLEOTIDE SEQUENCE [LARGE SCALE GENOMIC DNA]</scope>
    <source>
        <strain evidence="8 9">FP15055 ss-10</strain>
    </source>
</reference>
<organism evidence="8 9">
    <name type="scientific">Cylindrobasidium torrendii FP15055 ss-10</name>
    <dbReference type="NCBI Taxonomy" id="1314674"/>
    <lineage>
        <taxon>Eukaryota</taxon>
        <taxon>Fungi</taxon>
        <taxon>Dikarya</taxon>
        <taxon>Basidiomycota</taxon>
        <taxon>Agaricomycotina</taxon>
        <taxon>Agaricomycetes</taxon>
        <taxon>Agaricomycetidae</taxon>
        <taxon>Agaricales</taxon>
        <taxon>Marasmiineae</taxon>
        <taxon>Physalacriaceae</taxon>
        <taxon>Cylindrobasidium</taxon>
    </lineage>
</organism>
<comment type="subcellular location">
    <subcellularLocation>
        <location evidence="1">Golgi apparatus</location>
        <location evidence="1">trans-Golgi network</location>
    </subcellularLocation>
</comment>
<dbReference type="Pfam" id="PF20655">
    <property type="entry name" value="Vps52_C"/>
    <property type="match status" value="1"/>
</dbReference>
<dbReference type="PANTHER" id="PTHR14190:SF7">
    <property type="entry name" value="VACUOLAR PROTEIN SORTING-ASSOCIATED PROTEIN 52 HOMOLOG"/>
    <property type="match status" value="1"/>
</dbReference>
<dbReference type="GO" id="GO:0000938">
    <property type="term" value="C:GARP complex"/>
    <property type="evidence" value="ECO:0007669"/>
    <property type="project" value="TreeGrafter"/>
</dbReference>
<evidence type="ECO:0000259" key="7">
    <source>
        <dbReference type="Pfam" id="PF20655"/>
    </source>
</evidence>
<evidence type="ECO:0000313" key="9">
    <source>
        <dbReference type="Proteomes" id="UP000054007"/>
    </source>
</evidence>
<dbReference type="GO" id="GO:0019905">
    <property type="term" value="F:syntaxin binding"/>
    <property type="evidence" value="ECO:0007669"/>
    <property type="project" value="TreeGrafter"/>
</dbReference>
<dbReference type="GO" id="GO:0042147">
    <property type="term" value="P:retrograde transport, endosome to Golgi"/>
    <property type="evidence" value="ECO:0007669"/>
    <property type="project" value="TreeGrafter"/>
</dbReference>
<evidence type="ECO:0000256" key="1">
    <source>
        <dbReference type="ARBA" id="ARBA00004601"/>
    </source>
</evidence>
<dbReference type="OrthoDB" id="19482at2759"/>
<comment type="similarity">
    <text evidence="2">Belongs to the VPS52 family.</text>
</comment>
<feature type="domain" description="Vps52 coiled-coil" evidence="6">
    <location>
        <begin position="25"/>
        <end position="190"/>
    </location>
</feature>
<evidence type="ECO:0000259" key="6">
    <source>
        <dbReference type="Pfam" id="PF04129"/>
    </source>
</evidence>
<dbReference type="STRING" id="1314674.A0A0D7BV34"/>
<evidence type="ECO:0000256" key="3">
    <source>
        <dbReference type="ARBA" id="ARBA00022448"/>
    </source>
</evidence>
<name>A0A0D7BV34_9AGAR</name>
<evidence type="ECO:0000256" key="5">
    <source>
        <dbReference type="ARBA" id="ARBA00023034"/>
    </source>
</evidence>